<dbReference type="EMBL" id="JANPWB010000007">
    <property type="protein sequence ID" value="KAJ1174268.1"/>
    <property type="molecule type" value="Genomic_DNA"/>
</dbReference>
<sequence>MSTTPGALQVLPGMVQGSPVLSAVAGSTPRHEGADLTACAADQSPPLPRGDNADFRRPPPQLSCYSAISVLTGEVGEMGPRRSRASQSAGHLAAG</sequence>
<comment type="caution">
    <text evidence="2">The sequence shown here is derived from an EMBL/GenBank/DDBJ whole genome shotgun (WGS) entry which is preliminary data.</text>
</comment>
<keyword evidence="3" id="KW-1185">Reference proteome</keyword>
<gene>
    <name evidence="2" type="ORF">NDU88_006090</name>
</gene>
<reference evidence="2" key="1">
    <citation type="journal article" date="2022" name="bioRxiv">
        <title>Sequencing and chromosome-scale assembly of the giantPleurodeles waltlgenome.</title>
        <authorList>
            <person name="Brown T."/>
            <person name="Elewa A."/>
            <person name="Iarovenko S."/>
            <person name="Subramanian E."/>
            <person name="Araus A.J."/>
            <person name="Petzold A."/>
            <person name="Susuki M."/>
            <person name="Suzuki K.-i.T."/>
            <person name="Hayashi T."/>
            <person name="Toyoda A."/>
            <person name="Oliveira C."/>
            <person name="Osipova E."/>
            <person name="Leigh N.D."/>
            <person name="Simon A."/>
            <person name="Yun M.H."/>
        </authorList>
    </citation>
    <scope>NUCLEOTIDE SEQUENCE</scope>
    <source>
        <strain evidence="2">20211129_DDA</strain>
        <tissue evidence="2">Liver</tissue>
    </source>
</reference>
<proteinExistence type="predicted"/>
<protein>
    <submittedName>
        <fullName evidence="2">Uncharacterized protein</fullName>
    </submittedName>
</protein>
<accession>A0AAV7TCW4</accession>
<feature type="region of interest" description="Disordered" evidence="1">
    <location>
        <begin position="40"/>
        <end position="59"/>
    </location>
</feature>
<organism evidence="2 3">
    <name type="scientific">Pleurodeles waltl</name>
    <name type="common">Iberian ribbed newt</name>
    <dbReference type="NCBI Taxonomy" id="8319"/>
    <lineage>
        <taxon>Eukaryota</taxon>
        <taxon>Metazoa</taxon>
        <taxon>Chordata</taxon>
        <taxon>Craniata</taxon>
        <taxon>Vertebrata</taxon>
        <taxon>Euteleostomi</taxon>
        <taxon>Amphibia</taxon>
        <taxon>Batrachia</taxon>
        <taxon>Caudata</taxon>
        <taxon>Salamandroidea</taxon>
        <taxon>Salamandridae</taxon>
        <taxon>Pleurodelinae</taxon>
        <taxon>Pleurodeles</taxon>
    </lineage>
</organism>
<name>A0AAV7TCW4_PLEWA</name>
<evidence type="ECO:0000313" key="2">
    <source>
        <dbReference type="EMBL" id="KAJ1174268.1"/>
    </source>
</evidence>
<dbReference type="Proteomes" id="UP001066276">
    <property type="component" value="Chromosome 4_1"/>
</dbReference>
<evidence type="ECO:0000313" key="3">
    <source>
        <dbReference type="Proteomes" id="UP001066276"/>
    </source>
</evidence>
<dbReference type="AlphaFoldDB" id="A0AAV7TCW4"/>
<evidence type="ECO:0000256" key="1">
    <source>
        <dbReference type="SAM" id="MobiDB-lite"/>
    </source>
</evidence>